<dbReference type="EMBL" id="QZDT01000051">
    <property type="protein sequence ID" value="NBJ94805.1"/>
    <property type="molecule type" value="Genomic_DNA"/>
</dbReference>
<keyword evidence="2" id="KW-1185">Reference proteome</keyword>
<comment type="caution">
    <text evidence="1">The sequence shown here is derived from an EMBL/GenBank/DDBJ whole genome shotgun (WGS) entry which is preliminary data.</text>
</comment>
<organism evidence="1 2">
    <name type="scientific">Parablautia muri</name>
    <dbReference type="NCBI Taxonomy" id="2320879"/>
    <lineage>
        <taxon>Bacteria</taxon>
        <taxon>Bacillati</taxon>
        <taxon>Bacillota</taxon>
        <taxon>Clostridia</taxon>
        <taxon>Lachnospirales</taxon>
        <taxon>Lachnospiraceae</taxon>
        <taxon>Parablautia</taxon>
    </lineage>
</organism>
<accession>A0A9X5BIX9</accession>
<name>A0A9X5BIX9_9FIRM</name>
<dbReference type="Proteomes" id="UP001154420">
    <property type="component" value="Unassembled WGS sequence"/>
</dbReference>
<protein>
    <submittedName>
        <fullName evidence="1">Uncharacterized protein</fullName>
    </submittedName>
</protein>
<sequence length="81" mass="8986">MAIGRVSGSIEALAAAVNPHKEAVELVEQQIDELADDLARDTYETTMKPDDYVYPSENYNNIMKVSAGEHFSSSNNNRQPQ</sequence>
<dbReference type="OrthoDB" id="9797559at2"/>
<reference evidence="1" key="1">
    <citation type="submission" date="2018-09" db="EMBL/GenBank/DDBJ databases">
        <title>Murine metabolic-syndrome-specific gut microbial biobank.</title>
        <authorList>
            <person name="Liu C."/>
        </authorList>
    </citation>
    <scope>NUCLEOTIDE SEQUENCE</scope>
    <source>
        <strain evidence="1">D42-62</strain>
    </source>
</reference>
<evidence type="ECO:0000313" key="2">
    <source>
        <dbReference type="Proteomes" id="UP001154420"/>
    </source>
</evidence>
<evidence type="ECO:0000313" key="1">
    <source>
        <dbReference type="EMBL" id="NBJ94805.1"/>
    </source>
</evidence>
<dbReference type="RefSeq" id="WP_160561804.1">
    <property type="nucleotide sequence ID" value="NZ_QZDT01000051.1"/>
</dbReference>
<proteinExistence type="predicted"/>
<gene>
    <name evidence="1" type="ORF">D5281_20045</name>
</gene>
<dbReference type="AlphaFoldDB" id="A0A9X5BIX9"/>